<proteinExistence type="predicted"/>
<sequence>MQETHSAPLAGAKPPTSEEGEPTHLGLEGSNVIISDDSYDPQDMGGGNSTALPPKPRADRISSLSSRPNRGSLLGVAEGSGKGGSIDGQNLGAGEKGMFKVSKANVRSYGDMLLSISS</sequence>
<name>A0ABQ7GG74_DUNSA</name>
<gene>
    <name evidence="2" type="ORF">DUNSADRAFT_10017</name>
</gene>
<organism evidence="2 3">
    <name type="scientific">Dunaliella salina</name>
    <name type="common">Green alga</name>
    <name type="synonym">Protococcus salinus</name>
    <dbReference type="NCBI Taxonomy" id="3046"/>
    <lineage>
        <taxon>Eukaryota</taxon>
        <taxon>Viridiplantae</taxon>
        <taxon>Chlorophyta</taxon>
        <taxon>core chlorophytes</taxon>
        <taxon>Chlorophyceae</taxon>
        <taxon>CS clade</taxon>
        <taxon>Chlamydomonadales</taxon>
        <taxon>Dunaliellaceae</taxon>
        <taxon>Dunaliella</taxon>
    </lineage>
</organism>
<evidence type="ECO:0008006" key="4">
    <source>
        <dbReference type="Google" id="ProtNLM"/>
    </source>
</evidence>
<feature type="region of interest" description="Disordered" evidence="1">
    <location>
        <begin position="1"/>
        <end position="93"/>
    </location>
</feature>
<reference evidence="2" key="1">
    <citation type="submission" date="2017-08" db="EMBL/GenBank/DDBJ databases">
        <authorList>
            <person name="Polle J.E."/>
            <person name="Barry K."/>
            <person name="Cushman J."/>
            <person name="Schmutz J."/>
            <person name="Tran D."/>
            <person name="Hathwaick L.T."/>
            <person name="Yim W.C."/>
            <person name="Jenkins J."/>
            <person name="Mckie-Krisberg Z.M."/>
            <person name="Prochnik S."/>
            <person name="Lindquist E."/>
            <person name="Dockter R.B."/>
            <person name="Adam C."/>
            <person name="Molina H."/>
            <person name="Bunkerborg J."/>
            <person name="Jin E."/>
            <person name="Buchheim M."/>
            <person name="Magnuson J."/>
        </authorList>
    </citation>
    <scope>NUCLEOTIDE SEQUENCE</scope>
    <source>
        <strain evidence="2">CCAP 19/18</strain>
    </source>
</reference>
<comment type="caution">
    <text evidence="2">The sequence shown here is derived from an EMBL/GenBank/DDBJ whole genome shotgun (WGS) entry which is preliminary data.</text>
</comment>
<evidence type="ECO:0000313" key="2">
    <source>
        <dbReference type="EMBL" id="KAF5833601.1"/>
    </source>
</evidence>
<evidence type="ECO:0000313" key="3">
    <source>
        <dbReference type="Proteomes" id="UP000815325"/>
    </source>
</evidence>
<keyword evidence="3" id="KW-1185">Reference proteome</keyword>
<dbReference type="EMBL" id="MU069801">
    <property type="protein sequence ID" value="KAF5833601.1"/>
    <property type="molecule type" value="Genomic_DNA"/>
</dbReference>
<dbReference type="Proteomes" id="UP000815325">
    <property type="component" value="Unassembled WGS sequence"/>
</dbReference>
<accession>A0ABQ7GG74</accession>
<protein>
    <recommendedName>
        <fullName evidence="4">Encoded protein</fullName>
    </recommendedName>
</protein>
<evidence type="ECO:0000256" key="1">
    <source>
        <dbReference type="SAM" id="MobiDB-lite"/>
    </source>
</evidence>